<proteinExistence type="predicted"/>
<evidence type="ECO:0000313" key="1">
    <source>
        <dbReference type="EMBL" id="KAL2526287.1"/>
    </source>
</evidence>
<dbReference type="EMBL" id="JBFOLK010000003">
    <property type="protein sequence ID" value="KAL2526287.1"/>
    <property type="molecule type" value="Genomic_DNA"/>
</dbReference>
<comment type="caution">
    <text evidence="1">The sequence shown here is derived from an EMBL/GenBank/DDBJ whole genome shotgun (WGS) entry which is preliminary data.</text>
</comment>
<dbReference type="Proteomes" id="UP001604336">
    <property type="component" value="Unassembled WGS sequence"/>
</dbReference>
<name>A0ABD1UMK2_9LAMI</name>
<organism evidence="1 2">
    <name type="scientific">Abeliophyllum distichum</name>
    <dbReference type="NCBI Taxonomy" id="126358"/>
    <lineage>
        <taxon>Eukaryota</taxon>
        <taxon>Viridiplantae</taxon>
        <taxon>Streptophyta</taxon>
        <taxon>Embryophyta</taxon>
        <taxon>Tracheophyta</taxon>
        <taxon>Spermatophyta</taxon>
        <taxon>Magnoliopsida</taxon>
        <taxon>eudicotyledons</taxon>
        <taxon>Gunneridae</taxon>
        <taxon>Pentapetalae</taxon>
        <taxon>asterids</taxon>
        <taxon>lamiids</taxon>
        <taxon>Lamiales</taxon>
        <taxon>Oleaceae</taxon>
        <taxon>Forsythieae</taxon>
        <taxon>Abeliophyllum</taxon>
    </lineage>
</organism>
<sequence length="102" mass="11639">MTSMMGFFPFPHPSSDPQNIFTEGGIYLDPNHLKTPVLQPLSSLSSSIPSRNHALEIAFSVKIGVDHHNLHLNQYPSNKNPHNLQHLTNWDQWERTLSQNQI</sequence>
<dbReference type="AlphaFoldDB" id="A0ABD1UMK2"/>
<protein>
    <submittedName>
        <fullName evidence="1">Uncharacterized protein</fullName>
    </submittedName>
</protein>
<keyword evidence="2" id="KW-1185">Reference proteome</keyword>
<reference evidence="2" key="1">
    <citation type="submission" date="2024-07" db="EMBL/GenBank/DDBJ databases">
        <title>Two chromosome-level genome assemblies of Korean endemic species Abeliophyllum distichum and Forsythia ovata (Oleaceae).</title>
        <authorList>
            <person name="Jang H."/>
        </authorList>
    </citation>
    <scope>NUCLEOTIDE SEQUENCE [LARGE SCALE GENOMIC DNA]</scope>
</reference>
<accession>A0ABD1UMK2</accession>
<gene>
    <name evidence="1" type="ORF">Adt_11341</name>
</gene>
<evidence type="ECO:0000313" key="2">
    <source>
        <dbReference type="Proteomes" id="UP001604336"/>
    </source>
</evidence>